<protein>
    <submittedName>
        <fullName evidence="1">Uncharacterized protein</fullName>
    </submittedName>
</protein>
<reference evidence="1" key="1">
    <citation type="submission" date="2023-08" db="EMBL/GenBank/DDBJ databases">
        <title>A de novo genome assembly of Solanum verrucosum Schlechtendal, a Mexican diploid species geographically isolated from the other diploid A-genome species in potato relatives.</title>
        <authorList>
            <person name="Hosaka K."/>
        </authorList>
    </citation>
    <scope>NUCLEOTIDE SEQUENCE</scope>
    <source>
        <tissue evidence="1">Young leaves</tissue>
    </source>
</reference>
<sequence>MSIMLTYDDIWTHRTPPDCSWYWRKLNALKERQWRPQLICLGSVTGSNMCSELMVWAGVRSDEVKVVLERIKQKNRKQFKKEIVAAIWGTSIYHTWRVRNWVLFRRVHVHTDIVIAQNGNCRKT</sequence>
<accession>A0AAF0R8J9</accession>
<evidence type="ECO:0000313" key="1">
    <source>
        <dbReference type="EMBL" id="WMV36290.1"/>
    </source>
</evidence>
<proteinExistence type="predicted"/>
<dbReference type="EMBL" id="CP133617">
    <property type="protein sequence ID" value="WMV36290.1"/>
    <property type="molecule type" value="Genomic_DNA"/>
</dbReference>
<name>A0AAF0R8J9_SOLVR</name>
<gene>
    <name evidence="1" type="ORF">MTR67_029675</name>
</gene>
<dbReference type="AlphaFoldDB" id="A0AAF0R8J9"/>
<evidence type="ECO:0000313" key="2">
    <source>
        <dbReference type="Proteomes" id="UP001234989"/>
    </source>
</evidence>
<organism evidence="1 2">
    <name type="scientific">Solanum verrucosum</name>
    <dbReference type="NCBI Taxonomy" id="315347"/>
    <lineage>
        <taxon>Eukaryota</taxon>
        <taxon>Viridiplantae</taxon>
        <taxon>Streptophyta</taxon>
        <taxon>Embryophyta</taxon>
        <taxon>Tracheophyta</taxon>
        <taxon>Spermatophyta</taxon>
        <taxon>Magnoliopsida</taxon>
        <taxon>eudicotyledons</taxon>
        <taxon>Gunneridae</taxon>
        <taxon>Pentapetalae</taxon>
        <taxon>asterids</taxon>
        <taxon>lamiids</taxon>
        <taxon>Solanales</taxon>
        <taxon>Solanaceae</taxon>
        <taxon>Solanoideae</taxon>
        <taxon>Solaneae</taxon>
        <taxon>Solanum</taxon>
    </lineage>
</organism>
<dbReference type="Proteomes" id="UP001234989">
    <property type="component" value="Chromosome 6"/>
</dbReference>
<keyword evidence="2" id="KW-1185">Reference proteome</keyword>